<keyword evidence="4" id="KW-0539">Nucleus</keyword>
<dbReference type="PANTHER" id="PTHR12694">
    <property type="entry name" value="TRANSCRIPTION INITIATION FACTOR IIA SUBUNIT 1"/>
    <property type="match status" value="1"/>
</dbReference>
<proteinExistence type="inferred from homology"/>
<dbReference type="InterPro" id="IPR004855">
    <property type="entry name" value="TFIIA_asu/bsu"/>
</dbReference>
<accession>R7UDT7</accession>
<dbReference type="FunFam" id="1.10.287.100:FF:000001">
    <property type="entry name" value="Transcription initiation factor IIA subunit"/>
    <property type="match status" value="1"/>
</dbReference>
<dbReference type="EMBL" id="AMQN01008225">
    <property type="status" value="NOT_ANNOTATED_CDS"/>
    <property type="molecule type" value="Genomic_DNA"/>
</dbReference>
<feature type="non-terminal residue" evidence="5">
    <location>
        <position position="1"/>
    </location>
</feature>
<comment type="similarity">
    <text evidence="2">Belongs to the TFIIA subunit 1 family.</text>
</comment>
<keyword evidence="7" id="KW-1185">Reference proteome</keyword>
<evidence type="ECO:0000256" key="2">
    <source>
        <dbReference type="ARBA" id="ARBA00010059"/>
    </source>
</evidence>
<evidence type="ECO:0000313" key="7">
    <source>
        <dbReference type="Proteomes" id="UP000014760"/>
    </source>
</evidence>
<dbReference type="EMBL" id="KB302492">
    <property type="protein sequence ID" value="ELU04276.1"/>
    <property type="molecule type" value="Genomic_DNA"/>
</dbReference>
<dbReference type="AlphaFoldDB" id="R7UDT7"/>
<dbReference type="OMA" id="NYNTISC"/>
<feature type="non-terminal residue" evidence="5">
    <location>
        <position position="51"/>
    </location>
</feature>
<keyword evidence="3" id="KW-0804">Transcription</keyword>
<reference evidence="7" key="1">
    <citation type="submission" date="2012-12" db="EMBL/GenBank/DDBJ databases">
        <authorList>
            <person name="Hellsten U."/>
            <person name="Grimwood J."/>
            <person name="Chapman J.A."/>
            <person name="Shapiro H."/>
            <person name="Aerts A."/>
            <person name="Otillar R.P."/>
            <person name="Terry A.Y."/>
            <person name="Boore J.L."/>
            <person name="Simakov O."/>
            <person name="Marletaz F."/>
            <person name="Cho S.-J."/>
            <person name="Edsinger-Gonzales E."/>
            <person name="Havlak P."/>
            <person name="Kuo D.-H."/>
            <person name="Larsson T."/>
            <person name="Lv J."/>
            <person name="Arendt D."/>
            <person name="Savage R."/>
            <person name="Osoegawa K."/>
            <person name="de Jong P."/>
            <person name="Lindberg D.R."/>
            <person name="Seaver E.C."/>
            <person name="Weisblat D.A."/>
            <person name="Putnam N.H."/>
            <person name="Grigoriev I.V."/>
            <person name="Rokhsar D.S."/>
        </authorList>
    </citation>
    <scope>NUCLEOTIDE SEQUENCE</scope>
    <source>
        <strain evidence="7">I ESC-2004</strain>
    </source>
</reference>
<organism evidence="5">
    <name type="scientific">Capitella teleta</name>
    <name type="common">Polychaete worm</name>
    <dbReference type="NCBI Taxonomy" id="283909"/>
    <lineage>
        <taxon>Eukaryota</taxon>
        <taxon>Metazoa</taxon>
        <taxon>Spiralia</taxon>
        <taxon>Lophotrochozoa</taxon>
        <taxon>Annelida</taxon>
        <taxon>Polychaeta</taxon>
        <taxon>Sedentaria</taxon>
        <taxon>Scolecida</taxon>
        <taxon>Capitellidae</taxon>
        <taxon>Capitella</taxon>
    </lineage>
</organism>
<dbReference type="GO" id="GO:0005672">
    <property type="term" value="C:transcription factor TFIIA complex"/>
    <property type="evidence" value="ECO:0007669"/>
    <property type="project" value="InterPro"/>
</dbReference>
<dbReference type="PANTHER" id="PTHR12694:SF8">
    <property type="entry name" value="TRANSCRIPTION INITIATION FACTOR IIA SUBUNIT 1"/>
    <property type="match status" value="1"/>
</dbReference>
<reference evidence="5 7" key="2">
    <citation type="journal article" date="2013" name="Nature">
        <title>Insights into bilaterian evolution from three spiralian genomes.</title>
        <authorList>
            <person name="Simakov O."/>
            <person name="Marletaz F."/>
            <person name="Cho S.J."/>
            <person name="Edsinger-Gonzales E."/>
            <person name="Havlak P."/>
            <person name="Hellsten U."/>
            <person name="Kuo D.H."/>
            <person name="Larsson T."/>
            <person name="Lv J."/>
            <person name="Arendt D."/>
            <person name="Savage R."/>
            <person name="Osoegawa K."/>
            <person name="de Jong P."/>
            <person name="Grimwood J."/>
            <person name="Chapman J.A."/>
            <person name="Shapiro H."/>
            <person name="Aerts A."/>
            <person name="Otillar R.P."/>
            <person name="Terry A.Y."/>
            <person name="Boore J.L."/>
            <person name="Grigoriev I.V."/>
            <person name="Lindberg D.R."/>
            <person name="Seaver E.C."/>
            <person name="Weisblat D.A."/>
            <person name="Putnam N.H."/>
            <person name="Rokhsar D.S."/>
        </authorList>
    </citation>
    <scope>NUCLEOTIDE SEQUENCE</scope>
    <source>
        <strain evidence="5 7">I ESC-2004</strain>
    </source>
</reference>
<evidence type="ECO:0000313" key="6">
    <source>
        <dbReference type="EnsemblMetazoa" id="CapteP50626"/>
    </source>
</evidence>
<evidence type="ECO:0000313" key="5">
    <source>
        <dbReference type="EMBL" id="ELU04276.1"/>
    </source>
</evidence>
<comment type="subcellular location">
    <subcellularLocation>
        <location evidence="1">Nucleus</location>
    </subcellularLocation>
</comment>
<gene>
    <name evidence="5" type="ORF">CAPTEDRAFT_50626</name>
</gene>
<dbReference type="OrthoDB" id="6275927at2759"/>
<dbReference type="Pfam" id="PF03153">
    <property type="entry name" value="TFIIA"/>
    <property type="match status" value="1"/>
</dbReference>
<evidence type="ECO:0000256" key="1">
    <source>
        <dbReference type="ARBA" id="ARBA00004123"/>
    </source>
</evidence>
<dbReference type="HOGENOM" id="CLU_3112334_0_0_1"/>
<dbReference type="Proteomes" id="UP000014760">
    <property type="component" value="Unassembled WGS sequence"/>
</dbReference>
<dbReference type="GO" id="GO:0006367">
    <property type="term" value="P:transcription initiation at RNA polymerase II promoter"/>
    <property type="evidence" value="ECO:0007669"/>
    <property type="project" value="InterPro"/>
</dbReference>
<dbReference type="EnsemblMetazoa" id="CapteT50626">
    <property type="protein sequence ID" value="CapteP50626"/>
    <property type="gene ID" value="CapteG50626"/>
</dbReference>
<dbReference type="Gene3D" id="1.10.287.100">
    <property type="match status" value="1"/>
</dbReference>
<evidence type="ECO:0000256" key="3">
    <source>
        <dbReference type="ARBA" id="ARBA00023163"/>
    </source>
</evidence>
<protein>
    <submittedName>
        <fullName evidence="5 6">Uncharacterized protein</fullName>
    </submittedName>
</protein>
<name>R7UDT7_CAPTE</name>
<evidence type="ECO:0000256" key="4">
    <source>
        <dbReference type="ARBA" id="ARBA00023242"/>
    </source>
</evidence>
<sequence>NSQPIVYTSVVNDVINNVREAFLEESVDEQALLELKQLWESKLRQSKAVEG</sequence>
<reference evidence="6" key="3">
    <citation type="submission" date="2015-06" db="UniProtKB">
        <authorList>
            <consortium name="EnsemblMetazoa"/>
        </authorList>
    </citation>
    <scope>IDENTIFICATION</scope>
</reference>
<dbReference type="STRING" id="283909.R7UDT7"/>
<dbReference type="SUPFAM" id="SSF47396">
    <property type="entry name" value="Transcription factor IIA (TFIIA), alpha-helical domain"/>
    <property type="match status" value="1"/>
</dbReference>